<proteinExistence type="predicted"/>
<dbReference type="RefSeq" id="WP_024913595.1">
    <property type="nucleotide sequence ID" value="NZ_CP007044.2"/>
</dbReference>
<dbReference type="AlphaFoldDB" id="W0LJK2"/>
<dbReference type="STRING" id="1441930.Z042_02430"/>
<reference evidence="1 2" key="2">
    <citation type="submission" date="2015-03" db="EMBL/GenBank/DDBJ databases">
        <authorList>
            <person name="Chan K.-G."/>
        </authorList>
    </citation>
    <scope>NUCLEOTIDE SEQUENCE [LARGE SCALE GENOMIC DNA]</scope>
    <source>
        <strain evidence="1 2">RB-25</strain>
    </source>
</reference>
<dbReference type="KEGG" id="sfo:Z042_02430"/>
<reference evidence="1 2" key="1">
    <citation type="submission" date="2014-01" db="EMBL/GenBank/DDBJ databases">
        <title>Isolation of Serratia multitudinisentens RB-25 from Ex-Landfill site.</title>
        <authorList>
            <person name="Robson E.H.J."/>
        </authorList>
    </citation>
    <scope>NUCLEOTIDE SEQUENCE [LARGE SCALE GENOMIC DNA]</scope>
    <source>
        <strain evidence="1 2">RB-25</strain>
    </source>
</reference>
<dbReference type="EMBL" id="CP007044">
    <property type="protein sequence ID" value="AHG22609.1"/>
    <property type="molecule type" value="Genomic_DNA"/>
</dbReference>
<organism evidence="1 2">
    <name type="scientific">Chania multitudinisentens RB-25</name>
    <dbReference type="NCBI Taxonomy" id="1441930"/>
    <lineage>
        <taxon>Bacteria</taxon>
        <taxon>Pseudomonadati</taxon>
        <taxon>Pseudomonadota</taxon>
        <taxon>Gammaproteobacteria</taxon>
        <taxon>Enterobacterales</taxon>
        <taxon>Yersiniaceae</taxon>
        <taxon>Chania</taxon>
    </lineage>
</organism>
<name>W0LJK2_9GAMM</name>
<dbReference type="PATRIC" id="fig|1441930.4.peg.495"/>
<sequence length="110" mass="12239">MNQDAEKILTMLRASELFAPDFPKRVSHSIAAWARLSKEERQKTGQISTNAIQRARTAYRQWEEGGTLGELHYAPAIPLLGQLWWDCALIPVGNSAGHALLSIGTAFVHR</sequence>
<evidence type="ECO:0000313" key="1">
    <source>
        <dbReference type="EMBL" id="AHG22609.1"/>
    </source>
</evidence>
<keyword evidence="2" id="KW-1185">Reference proteome</keyword>
<accession>W0LJK2</accession>
<gene>
    <name evidence="1" type="ORF">Z042_02430</name>
</gene>
<dbReference type="HOGENOM" id="CLU_2169344_0_0_6"/>
<protein>
    <submittedName>
        <fullName evidence="1">Uncharacterized protein</fullName>
    </submittedName>
</protein>
<dbReference type="Proteomes" id="UP000019030">
    <property type="component" value="Chromosome"/>
</dbReference>
<dbReference type="OrthoDB" id="1333924at2"/>
<evidence type="ECO:0000313" key="2">
    <source>
        <dbReference type="Proteomes" id="UP000019030"/>
    </source>
</evidence>